<dbReference type="EMBL" id="NJES01000886">
    <property type="protein sequence ID" value="PHH68786.1"/>
    <property type="molecule type" value="Genomic_DNA"/>
</dbReference>
<dbReference type="InterPro" id="IPR008253">
    <property type="entry name" value="Marvel"/>
</dbReference>
<evidence type="ECO:0000256" key="3">
    <source>
        <dbReference type="ARBA" id="ARBA00022989"/>
    </source>
</evidence>
<evidence type="ECO:0000256" key="1">
    <source>
        <dbReference type="ARBA" id="ARBA00004141"/>
    </source>
</evidence>
<feature type="domain" description="MARVEL" evidence="6">
    <location>
        <begin position="6"/>
        <end position="145"/>
    </location>
</feature>
<dbReference type="Proteomes" id="UP000226431">
    <property type="component" value="Unassembled WGS sequence"/>
</dbReference>
<keyword evidence="3 5" id="KW-1133">Transmembrane helix</keyword>
<evidence type="ECO:0000259" key="6">
    <source>
        <dbReference type="Pfam" id="PF01284"/>
    </source>
</evidence>
<dbReference type="OrthoDB" id="5423111at2759"/>
<keyword evidence="8" id="KW-1185">Reference proteome</keyword>
<name>A0A2C5YM53_9HYPO</name>
<dbReference type="GO" id="GO:0072659">
    <property type="term" value="P:protein localization to plasma membrane"/>
    <property type="evidence" value="ECO:0007669"/>
    <property type="project" value="TreeGrafter"/>
</dbReference>
<sequence length="169" mass="18770">MVDCGQLISRISALIWVLLATAVIGNVLQCNINGYMAPINFAMFCCALAWFPALYGFFASFIPAMVFPVIMIPLDALAVFFTFVAAVVLAGTLGAPNCGDLHYARHGRHWIGWGAKNDVKRCRELQASTAFMWFLWVSLSFGLVFSIRSAGSLSFRRRYYPRPNMSQVA</sequence>
<dbReference type="GO" id="GO:0005886">
    <property type="term" value="C:plasma membrane"/>
    <property type="evidence" value="ECO:0007669"/>
    <property type="project" value="TreeGrafter"/>
</dbReference>
<feature type="transmembrane region" description="Helical" evidence="5">
    <location>
        <begin position="74"/>
        <end position="95"/>
    </location>
</feature>
<accession>A0A2C5YM53</accession>
<reference evidence="7 8" key="1">
    <citation type="submission" date="2017-06" db="EMBL/GenBank/DDBJ databases">
        <title>Ant-infecting Ophiocordyceps genomes reveal a high diversity of potential behavioral manipulation genes and a possible major role for enterotoxins.</title>
        <authorList>
            <person name="De Bekker C."/>
            <person name="Evans H.C."/>
            <person name="Brachmann A."/>
            <person name="Hughes D.P."/>
        </authorList>
    </citation>
    <scope>NUCLEOTIDE SEQUENCE [LARGE SCALE GENOMIC DNA]</scope>
    <source>
        <strain evidence="7 8">Map16</strain>
    </source>
</reference>
<keyword evidence="4 5" id="KW-0472">Membrane</keyword>
<comment type="caution">
    <text evidence="7">The sequence shown here is derived from an EMBL/GenBank/DDBJ whole genome shotgun (WGS) entry which is preliminary data.</text>
</comment>
<keyword evidence="2 5" id="KW-0812">Transmembrane</keyword>
<feature type="transmembrane region" description="Helical" evidence="5">
    <location>
        <begin position="7"/>
        <end position="29"/>
    </location>
</feature>
<dbReference type="Pfam" id="PF01284">
    <property type="entry name" value="MARVEL"/>
    <property type="match status" value="1"/>
</dbReference>
<dbReference type="PANTHER" id="PTHR28165">
    <property type="entry name" value="NON-CLASSICAL EXPORT PROTEIN 2-RELATED"/>
    <property type="match status" value="1"/>
</dbReference>
<dbReference type="PANTHER" id="PTHR28165:SF1">
    <property type="entry name" value="NON-CLASSICAL EXPORT PROTEIN 2-RELATED"/>
    <property type="match status" value="1"/>
</dbReference>
<gene>
    <name evidence="7" type="ORF">CDD80_7242</name>
</gene>
<organism evidence="7 8">
    <name type="scientific">Ophiocordyceps camponoti-rufipedis</name>
    <dbReference type="NCBI Taxonomy" id="2004952"/>
    <lineage>
        <taxon>Eukaryota</taxon>
        <taxon>Fungi</taxon>
        <taxon>Dikarya</taxon>
        <taxon>Ascomycota</taxon>
        <taxon>Pezizomycotina</taxon>
        <taxon>Sordariomycetes</taxon>
        <taxon>Hypocreomycetidae</taxon>
        <taxon>Hypocreales</taxon>
        <taxon>Ophiocordycipitaceae</taxon>
        <taxon>Ophiocordyceps</taxon>
    </lineage>
</organism>
<dbReference type="GO" id="GO:0070941">
    <property type="term" value="P:eisosome assembly"/>
    <property type="evidence" value="ECO:0007669"/>
    <property type="project" value="TreeGrafter"/>
</dbReference>
<proteinExistence type="predicted"/>
<feature type="transmembrane region" description="Helical" evidence="5">
    <location>
        <begin position="133"/>
        <end position="155"/>
    </location>
</feature>
<dbReference type="GO" id="GO:0032126">
    <property type="term" value="C:eisosome"/>
    <property type="evidence" value="ECO:0007669"/>
    <property type="project" value="TreeGrafter"/>
</dbReference>
<evidence type="ECO:0000313" key="8">
    <source>
        <dbReference type="Proteomes" id="UP000226431"/>
    </source>
</evidence>
<evidence type="ECO:0000256" key="2">
    <source>
        <dbReference type="ARBA" id="ARBA00022692"/>
    </source>
</evidence>
<comment type="subcellular location">
    <subcellularLocation>
        <location evidence="1">Membrane</location>
        <topology evidence="1">Multi-pass membrane protein</topology>
    </subcellularLocation>
</comment>
<dbReference type="InterPro" id="IPR052649">
    <property type="entry name" value="NCE102-like"/>
</dbReference>
<protein>
    <recommendedName>
        <fullName evidence="6">MARVEL domain-containing protein</fullName>
    </recommendedName>
</protein>
<evidence type="ECO:0000256" key="4">
    <source>
        <dbReference type="ARBA" id="ARBA00023136"/>
    </source>
</evidence>
<evidence type="ECO:0000313" key="7">
    <source>
        <dbReference type="EMBL" id="PHH68786.1"/>
    </source>
</evidence>
<dbReference type="AlphaFoldDB" id="A0A2C5YM53"/>
<evidence type="ECO:0000256" key="5">
    <source>
        <dbReference type="SAM" id="Phobius"/>
    </source>
</evidence>
<feature type="transmembrane region" description="Helical" evidence="5">
    <location>
        <begin position="41"/>
        <end position="62"/>
    </location>
</feature>